<dbReference type="SUPFAM" id="SSF53474">
    <property type="entry name" value="alpha/beta-Hydrolases"/>
    <property type="match status" value="1"/>
</dbReference>
<dbReference type="Pfam" id="PF02129">
    <property type="entry name" value="Peptidase_S15"/>
    <property type="match status" value="1"/>
</dbReference>
<dbReference type="NCBIfam" id="NF003780">
    <property type="entry name" value="PRK05371.1-1"/>
    <property type="match status" value="1"/>
</dbReference>
<proteinExistence type="predicted"/>
<dbReference type="Gene3D" id="2.60.120.260">
    <property type="entry name" value="Galactose-binding domain-like"/>
    <property type="match status" value="1"/>
</dbReference>
<keyword evidence="5" id="KW-1185">Reference proteome</keyword>
<sequence>MRRWTAPTVVAMVASLATLLGTAPVAAARPGPAVRHGMTQPVFSYADAIRETVYVESSVDGDRDGRPDRIAADVIRPRATTLGLRVPVIFESSPYYACCGRGNENEKKQSGVDGDPSFFPLYYDNYFVPRGYAVVLADLSGTRASEGCVDLGGPNEIQGAKAVVDWLNGRAPAYRSDGRPVAASWSTGRVGMIGKSWDAGTVNGVATTGVAGLRTIVPIGGPASWYDYHRDGGLPIQPPWPRPAQMFDQVNGRPAEACAESRAMLETAPDDTTGNYNSFWAARDYARDADRVRASVLLVHGLNDWNVDPEHVGAWWDALGRNGVPRKIWLSQVGHAEPFDFRREQWMSTLHRWFDFWLYGIPNRIMSEPIADIEHAPGRWSQHRSWPDRRATAVTVRLGAGAPDAPGVLTSGPVDAATRTFTDDPAQREAAMVENEQTVTPGRLAFLSPVLTRPVRISGTSYARLTARVNDTDTNLAVKLVDYGTATRVVTGLVFDNGVPAWSEGLVTLDTESCWGASTPADEACYRETAERTAATPYDIVTRGWLDAKNRDSLLVETPLTPGQTYNFTVPVQVDDHIFPAGHRIGVVVAGSDPFWTRPDTNRAQVTIDLQASEIRLPVVGGAASLGF</sequence>
<evidence type="ECO:0000256" key="1">
    <source>
        <dbReference type="ARBA" id="ARBA00022801"/>
    </source>
</evidence>
<gene>
    <name evidence="4" type="ORF">JM949_12585</name>
</gene>
<dbReference type="SUPFAM" id="SSF49785">
    <property type="entry name" value="Galactose-binding domain-like"/>
    <property type="match status" value="1"/>
</dbReference>
<dbReference type="InterPro" id="IPR000383">
    <property type="entry name" value="Xaa-Pro-like_dom"/>
</dbReference>
<dbReference type="NCBIfam" id="TIGR00976">
    <property type="entry name" value="CocE_NonD"/>
    <property type="match status" value="1"/>
</dbReference>
<dbReference type="EMBL" id="JAEVHL010000047">
    <property type="protein sequence ID" value="MBM0276218.1"/>
    <property type="molecule type" value="Genomic_DNA"/>
</dbReference>
<dbReference type="InterPro" id="IPR013736">
    <property type="entry name" value="Xaa-Pro_dipept_C"/>
</dbReference>
<keyword evidence="1" id="KW-0378">Hydrolase</keyword>
<dbReference type="Proteomes" id="UP000622245">
    <property type="component" value="Unassembled WGS sequence"/>
</dbReference>
<feature type="signal peptide" evidence="2">
    <location>
        <begin position="1"/>
        <end position="28"/>
    </location>
</feature>
<name>A0ABS1YFN1_9ACTN</name>
<comment type="caution">
    <text evidence="4">The sequence shown here is derived from an EMBL/GenBank/DDBJ whole genome shotgun (WGS) entry which is preliminary data.</text>
</comment>
<keyword evidence="2" id="KW-0732">Signal</keyword>
<evidence type="ECO:0000256" key="2">
    <source>
        <dbReference type="SAM" id="SignalP"/>
    </source>
</evidence>
<evidence type="ECO:0000313" key="4">
    <source>
        <dbReference type="EMBL" id="MBM0276218.1"/>
    </source>
</evidence>
<dbReference type="SMART" id="SM00939">
    <property type="entry name" value="PepX_C"/>
    <property type="match status" value="1"/>
</dbReference>
<feature type="chain" id="PRO_5045677339" evidence="2">
    <location>
        <begin position="29"/>
        <end position="628"/>
    </location>
</feature>
<dbReference type="InterPro" id="IPR008979">
    <property type="entry name" value="Galactose-bd-like_sf"/>
</dbReference>
<dbReference type="RefSeq" id="WP_203148625.1">
    <property type="nucleotide sequence ID" value="NZ_JAEVHL010000047.1"/>
</dbReference>
<dbReference type="InterPro" id="IPR005674">
    <property type="entry name" value="CocE/Ser_esterase"/>
</dbReference>
<protein>
    <submittedName>
        <fullName evidence="4">Xaa-Pro dipeptidyl-peptidase</fullName>
    </submittedName>
</protein>
<evidence type="ECO:0000259" key="3">
    <source>
        <dbReference type="SMART" id="SM00939"/>
    </source>
</evidence>
<dbReference type="Gene3D" id="3.40.50.1820">
    <property type="entry name" value="alpha/beta hydrolase"/>
    <property type="match status" value="2"/>
</dbReference>
<dbReference type="InterPro" id="IPR029058">
    <property type="entry name" value="AB_hydrolase_fold"/>
</dbReference>
<feature type="domain" description="Xaa-Pro dipeptidyl-peptidase C-terminal" evidence="3">
    <location>
        <begin position="351"/>
        <end position="616"/>
    </location>
</feature>
<evidence type="ECO:0000313" key="5">
    <source>
        <dbReference type="Proteomes" id="UP000622245"/>
    </source>
</evidence>
<organism evidence="4 5">
    <name type="scientific">Micromonospora tarensis</name>
    <dbReference type="NCBI Taxonomy" id="2806100"/>
    <lineage>
        <taxon>Bacteria</taxon>
        <taxon>Bacillati</taxon>
        <taxon>Actinomycetota</taxon>
        <taxon>Actinomycetes</taxon>
        <taxon>Micromonosporales</taxon>
        <taxon>Micromonosporaceae</taxon>
        <taxon>Micromonospora</taxon>
    </lineage>
</organism>
<reference evidence="4 5" key="1">
    <citation type="submission" date="2021-01" db="EMBL/GenBank/DDBJ databases">
        <title>Draft genome sequence of Micromonospora sp. strain STR1s_6.</title>
        <authorList>
            <person name="Karlyshev A."/>
            <person name="Jawad R."/>
        </authorList>
    </citation>
    <scope>NUCLEOTIDE SEQUENCE [LARGE SCALE GENOMIC DNA]</scope>
    <source>
        <strain evidence="4 5">STR1S-6</strain>
    </source>
</reference>
<accession>A0ABS1YFN1</accession>
<dbReference type="Pfam" id="PF08530">
    <property type="entry name" value="PepX_C"/>
    <property type="match status" value="1"/>
</dbReference>